<name>A0ABW7SID1_9ACTN</name>
<dbReference type="CDD" id="cd00161">
    <property type="entry name" value="beta-trefoil_Ricin-like"/>
    <property type="match status" value="1"/>
</dbReference>
<evidence type="ECO:0000313" key="2">
    <source>
        <dbReference type="EMBL" id="MFI0792925.1"/>
    </source>
</evidence>
<reference evidence="2 3" key="1">
    <citation type="submission" date="2024-10" db="EMBL/GenBank/DDBJ databases">
        <title>The Natural Products Discovery Center: Release of the First 8490 Sequenced Strains for Exploring Actinobacteria Biosynthetic Diversity.</title>
        <authorList>
            <person name="Kalkreuter E."/>
            <person name="Kautsar S.A."/>
            <person name="Yang D."/>
            <person name="Bader C.D."/>
            <person name="Teijaro C.N."/>
            <person name="Fluegel L."/>
            <person name="Davis C.M."/>
            <person name="Simpson J.R."/>
            <person name="Lauterbach L."/>
            <person name="Steele A.D."/>
            <person name="Gui C."/>
            <person name="Meng S."/>
            <person name="Li G."/>
            <person name="Viehrig K."/>
            <person name="Ye F."/>
            <person name="Su P."/>
            <person name="Kiefer A.F."/>
            <person name="Nichols A."/>
            <person name="Cepeda A.J."/>
            <person name="Yan W."/>
            <person name="Fan B."/>
            <person name="Jiang Y."/>
            <person name="Adhikari A."/>
            <person name="Zheng C.-J."/>
            <person name="Schuster L."/>
            <person name="Cowan T.M."/>
            <person name="Smanski M.J."/>
            <person name="Chevrette M.G."/>
            <person name="De Carvalho L.P.S."/>
            <person name="Shen B."/>
        </authorList>
    </citation>
    <scope>NUCLEOTIDE SEQUENCE [LARGE SCALE GENOMIC DNA]</scope>
    <source>
        <strain evidence="2 3">NPDC021253</strain>
    </source>
</reference>
<dbReference type="RefSeq" id="WP_396677984.1">
    <property type="nucleotide sequence ID" value="NZ_JBIRPU010000004.1"/>
</dbReference>
<dbReference type="EMBL" id="JBIRPU010000004">
    <property type="protein sequence ID" value="MFI0792925.1"/>
    <property type="molecule type" value="Genomic_DNA"/>
</dbReference>
<dbReference type="Gene3D" id="2.80.10.50">
    <property type="match status" value="1"/>
</dbReference>
<dbReference type="PROSITE" id="PS50231">
    <property type="entry name" value="RICIN_B_LECTIN"/>
    <property type="match status" value="1"/>
</dbReference>
<organism evidence="2 3">
    <name type="scientific">Micromonospora rubida</name>
    <dbReference type="NCBI Taxonomy" id="2697657"/>
    <lineage>
        <taxon>Bacteria</taxon>
        <taxon>Bacillati</taxon>
        <taxon>Actinomycetota</taxon>
        <taxon>Actinomycetes</taxon>
        <taxon>Micromonosporales</taxon>
        <taxon>Micromonosporaceae</taxon>
        <taxon>Micromonospora</taxon>
    </lineage>
</organism>
<comment type="caution">
    <text evidence="2">The sequence shown here is derived from an EMBL/GenBank/DDBJ whole genome shotgun (WGS) entry which is preliminary data.</text>
</comment>
<sequence>MPGRSGRHHENKKAVQQYHCNGGTNQQWEYIPGPYAGYGQLRNIASQKCLDVRDESIYPGAVIQQYTCIGGTNQQWTFTSTGNLQVLHSGGCARAVSLAYKTGIEQGACTWGYIFWDAYL</sequence>
<gene>
    <name evidence="2" type="ORF">ACH4OY_09525</name>
</gene>
<evidence type="ECO:0000313" key="3">
    <source>
        <dbReference type="Proteomes" id="UP001611075"/>
    </source>
</evidence>
<feature type="domain" description="Ricin B lectin" evidence="1">
    <location>
        <begin position="38"/>
        <end position="110"/>
    </location>
</feature>
<dbReference type="InterPro" id="IPR035992">
    <property type="entry name" value="Ricin_B-like_lectins"/>
</dbReference>
<dbReference type="InterPro" id="IPR000772">
    <property type="entry name" value="Ricin_B_lectin"/>
</dbReference>
<dbReference type="Proteomes" id="UP001611075">
    <property type="component" value="Unassembled WGS sequence"/>
</dbReference>
<keyword evidence="3" id="KW-1185">Reference proteome</keyword>
<protein>
    <submittedName>
        <fullName evidence="2">RICIN domain-containing protein</fullName>
    </submittedName>
</protein>
<dbReference type="Pfam" id="PF00652">
    <property type="entry name" value="Ricin_B_lectin"/>
    <property type="match status" value="1"/>
</dbReference>
<dbReference type="SUPFAM" id="SSF50370">
    <property type="entry name" value="Ricin B-like lectins"/>
    <property type="match status" value="1"/>
</dbReference>
<accession>A0ABW7SID1</accession>
<evidence type="ECO:0000259" key="1">
    <source>
        <dbReference type="Pfam" id="PF00652"/>
    </source>
</evidence>
<proteinExistence type="predicted"/>